<proteinExistence type="predicted"/>
<keyword evidence="2" id="KW-1185">Reference proteome</keyword>
<accession>A0AAJ0D4N9</accession>
<dbReference type="EMBL" id="JAWDJX010000177">
    <property type="protein sequence ID" value="KAK3045653.1"/>
    <property type="molecule type" value="Genomic_DNA"/>
</dbReference>
<name>A0AAJ0D4N9_9PEZI</name>
<evidence type="ECO:0000313" key="1">
    <source>
        <dbReference type="EMBL" id="KAK3045653.1"/>
    </source>
</evidence>
<gene>
    <name evidence="1" type="ORF">LTR09_012785</name>
</gene>
<protein>
    <submittedName>
        <fullName evidence="1">Uncharacterized protein</fullName>
    </submittedName>
</protein>
<dbReference type="AlphaFoldDB" id="A0AAJ0D4N9"/>
<reference evidence="1" key="1">
    <citation type="submission" date="2023-04" db="EMBL/GenBank/DDBJ databases">
        <title>Black Yeasts Isolated from many extreme environments.</title>
        <authorList>
            <person name="Coleine C."/>
            <person name="Stajich J.E."/>
            <person name="Selbmann L."/>
        </authorList>
    </citation>
    <scope>NUCLEOTIDE SEQUENCE</scope>
    <source>
        <strain evidence="1">CCFEE 5312</strain>
    </source>
</reference>
<organism evidence="1 2">
    <name type="scientific">Extremus antarcticus</name>
    <dbReference type="NCBI Taxonomy" id="702011"/>
    <lineage>
        <taxon>Eukaryota</taxon>
        <taxon>Fungi</taxon>
        <taxon>Dikarya</taxon>
        <taxon>Ascomycota</taxon>
        <taxon>Pezizomycotina</taxon>
        <taxon>Dothideomycetes</taxon>
        <taxon>Dothideomycetidae</taxon>
        <taxon>Mycosphaerellales</taxon>
        <taxon>Extremaceae</taxon>
        <taxon>Extremus</taxon>
    </lineage>
</organism>
<evidence type="ECO:0000313" key="2">
    <source>
        <dbReference type="Proteomes" id="UP001271007"/>
    </source>
</evidence>
<sequence>MEDTNHSMVHYAAQGAIGEGFSEEDLADASKFIEDAEIADVWKRHPEKVVPFEMLEKVDWATKVSAWVDNWVAREQNIERASTHVGRAPERGGPALVRSFCMFRLKAFTTATWLPVSEGLGRDADKRQTVVFVALIDLDTTNGFFMSLKKGQDVCVDSRAIVYFPPTGGGSGLFFCLNL</sequence>
<comment type="caution">
    <text evidence="1">The sequence shown here is derived from an EMBL/GenBank/DDBJ whole genome shotgun (WGS) entry which is preliminary data.</text>
</comment>
<dbReference type="Proteomes" id="UP001271007">
    <property type="component" value="Unassembled WGS sequence"/>
</dbReference>